<dbReference type="PROSITE" id="PS50809">
    <property type="entry name" value="DM_2"/>
    <property type="match status" value="1"/>
</dbReference>
<dbReference type="InterPro" id="IPR001275">
    <property type="entry name" value="DM_DNA-bd"/>
</dbReference>
<reference evidence="9" key="2">
    <citation type="submission" date="2016-06" db="UniProtKB">
        <authorList>
            <consortium name="WormBaseParasite"/>
        </authorList>
    </citation>
    <scope>IDENTIFICATION</scope>
</reference>
<dbReference type="FunFam" id="4.10.1040.10:FF:000001">
    <property type="entry name" value="doublesex- and mab-3-related transcription factor 1"/>
    <property type="match status" value="1"/>
</dbReference>
<evidence type="ECO:0000256" key="1">
    <source>
        <dbReference type="ARBA" id="ARBA00022723"/>
    </source>
</evidence>
<feature type="DNA-binding region" description="DM" evidence="5">
    <location>
        <begin position="53"/>
        <end position="100"/>
    </location>
</feature>
<dbReference type="WBParaSite" id="GPLIN_000491300">
    <property type="protein sequence ID" value="GPLIN_000491300"/>
    <property type="gene ID" value="GPLIN_000491300"/>
</dbReference>
<keyword evidence="8" id="KW-1185">Reference proteome</keyword>
<evidence type="ECO:0000256" key="4">
    <source>
        <dbReference type="ARBA" id="ARBA00023242"/>
    </source>
</evidence>
<evidence type="ECO:0000313" key="9">
    <source>
        <dbReference type="WBParaSite" id="GPLIN_000491300"/>
    </source>
</evidence>
<proteinExistence type="predicted"/>
<keyword evidence="3 5" id="KW-0238">DNA-binding</keyword>
<dbReference type="GO" id="GO:0000978">
    <property type="term" value="F:RNA polymerase II cis-regulatory region sequence-specific DNA binding"/>
    <property type="evidence" value="ECO:0007669"/>
    <property type="project" value="TreeGrafter"/>
</dbReference>
<keyword evidence="2 5" id="KW-0862">Zinc</keyword>
<feature type="compositionally biased region" description="Polar residues" evidence="6">
    <location>
        <begin position="145"/>
        <end position="166"/>
    </location>
</feature>
<dbReference type="GO" id="GO:0005634">
    <property type="term" value="C:nucleus"/>
    <property type="evidence" value="ECO:0007669"/>
    <property type="project" value="UniProtKB-SubCell"/>
</dbReference>
<dbReference type="Pfam" id="PF00751">
    <property type="entry name" value="DM"/>
    <property type="match status" value="1"/>
</dbReference>
<reference evidence="8" key="1">
    <citation type="submission" date="2014-05" db="EMBL/GenBank/DDBJ databases">
        <title>The genome and life-stage specific transcriptomes of Globodera pallida elucidate key aspects of plant parasitism by a cyst nematode.</title>
        <authorList>
            <person name="Cotton J.A."/>
            <person name="Lilley C.J."/>
            <person name="Jones L.M."/>
            <person name="Kikuchi T."/>
            <person name="Reid A.J."/>
            <person name="Thorpe P."/>
            <person name="Tsai I.J."/>
            <person name="Beasley H."/>
            <person name="Blok V."/>
            <person name="Cock P.J.A."/>
            <person name="Van den Akker S.E."/>
            <person name="Holroyd N."/>
            <person name="Hunt M."/>
            <person name="Mantelin S."/>
            <person name="Naghra H."/>
            <person name="Pain A."/>
            <person name="Palomares-Rius J.E."/>
            <person name="Zarowiecki M."/>
            <person name="Berriman M."/>
            <person name="Jones J.T."/>
            <person name="Urwin P.E."/>
        </authorList>
    </citation>
    <scope>NUCLEOTIDE SEQUENCE [LARGE SCALE GENOMIC DNA]</scope>
    <source>
        <strain evidence="8">Lindley</strain>
    </source>
</reference>
<feature type="region of interest" description="Disordered" evidence="6">
    <location>
        <begin position="136"/>
        <end position="166"/>
    </location>
</feature>
<protein>
    <submittedName>
        <fullName evidence="9">DM domain-containing protein</fullName>
    </submittedName>
</protein>
<dbReference type="PANTHER" id="PTHR12322:SF116">
    <property type="entry name" value="DOUBLESEX-MAB RELATED 99B"/>
    <property type="match status" value="1"/>
</dbReference>
<feature type="compositionally biased region" description="Low complexity" evidence="6">
    <location>
        <begin position="321"/>
        <end position="335"/>
    </location>
</feature>
<sequence>MMESTNDSDSTETLPEATIFGINVASSKMALNGADLERLLRMRAERTQRTPKCARCRNHGVVSALKGHKRTCQWKDCACAKCTLIAERQRVMAAQVALRRQQSQEEKEAQELGSLFGVESASEILELIRRTKNKGEIGTEAADQPKQSTEVKPNNAKAQNAELPSSTLRKRVLVQPDEALSDGQKIAANKKASKKKMAIDGTIADKVPKMEKAHPSHVQCSASPRTRLPPPAPHQPFGSFGQCSSSSPPAIVPPSGVPQAVPLLPPTLLAPLHPLFRLPMPTTVATTLFPAALFQQFLSAAASAAHQRHDGAGPSAAENVQHQQQQQQQQNIGFQ</sequence>
<comment type="subcellular location">
    <subcellularLocation>
        <location evidence="5">Nucleus</location>
    </subcellularLocation>
</comment>
<evidence type="ECO:0000256" key="3">
    <source>
        <dbReference type="ARBA" id="ARBA00023125"/>
    </source>
</evidence>
<dbReference type="GO" id="GO:0000981">
    <property type="term" value="F:DNA-binding transcription factor activity, RNA polymerase II-specific"/>
    <property type="evidence" value="ECO:0007669"/>
    <property type="project" value="TreeGrafter"/>
</dbReference>
<evidence type="ECO:0000256" key="5">
    <source>
        <dbReference type="PROSITE-ProRule" id="PRU00070"/>
    </source>
</evidence>
<evidence type="ECO:0000256" key="6">
    <source>
        <dbReference type="SAM" id="MobiDB-lite"/>
    </source>
</evidence>
<keyword evidence="4 5" id="KW-0539">Nucleus</keyword>
<dbReference type="GO" id="GO:0007548">
    <property type="term" value="P:sex differentiation"/>
    <property type="evidence" value="ECO:0007669"/>
    <property type="project" value="TreeGrafter"/>
</dbReference>
<dbReference type="GO" id="GO:0046872">
    <property type="term" value="F:metal ion binding"/>
    <property type="evidence" value="ECO:0007669"/>
    <property type="project" value="UniProtKB-KW"/>
</dbReference>
<evidence type="ECO:0000256" key="2">
    <source>
        <dbReference type="ARBA" id="ARBA00022833"/>
    </source>
</evidence>
<dbReference type="InterPro" id="IPR036407">
    <property type="entry name" value="DM_DNA-bd_sf"/>
</dbReference>
<feature type="domain" description="DM" evidence="7">
    <location>
        <begin position="53"/>
        <end position="100"/>
    </location>
</feature>
<evidence type="ECO:0000313" key="8">
    <source>
        <dbReference type="Proteomes" id="UP000050741"/>
    </source>
</evidence>
<dbReference type="AlphaFoldDB" id="A0A183BWC4"/>
<organism evidence="8 9">
    <name type="scientific">Globodera pallida</name>
    <name type="common">Potato cyst nematode worm</name>
    <name type="synonym">Heterodera pallida</name>
    <dbReference type="NCBI Taxonomy" id="36090"/>
    <lineage>
        <taxon>Eukaryota</taxon>
        <taxon>Metazoa</taxon>
        <taxon>Ecdysozoa</taxon>
        <taxon>Nematoda</taxon>
        <taxon>Chromadorea</taxon>
        <taxon>Rhabditida</taxon>
        <taxon>Tylenchina</taxon>
        <taxon>Tylenchomorpha</taxon>
        <taxon>Tylenchoidea</taxon>
        <taxon>Heteroderidae</taxon>
        <taxon>Heteroderinae</taxon>
        <taxon>Globodera</taxon>
    </lineage>
</organism>
<dbReference type="SUPFAM" id="SSF82927">
    <property type="entry name" value="Cysteine-rich DNA binding domain, (DM domain)"/>
    <property type="match status" value="1"/>
</dbReference>
<keyword evidence="1 5" id="KW-0479">Metal-binding</keyword>
<dbReference type="Proteomes" id="UP000050741">
    <property type="component" value="Unassembled WGS sequence"/>
</dbReference>
<dbReference type="PANTHER" id="PTHR12322">
    <property type="entry name" value="DOUBLESEX AND MAB-3 RELATED TRANSCRIPTION FACTOR DMRT"/>
    <property type="match status" value="1"/>
</dbReference>
<dbReference type="PROSITE" id="PS40000">
    <property type="entry name" value="DM_1"/>
    <property type="match status" value="1"/>
</dbReference>
<dbReference type="SMART" id="SM00301">
    <property type="entry name" value="DM"/>
    <property type="match status" value="1"/>
</dbReference>
<accession>A0A183BWC4</accession>
<feature type="region of interest" description="Disordered" evidence="6">
    <location>
        <begin position="305"/>
        <end position="335"/>
    </location>
</feature>
<name>A0A183BWC4_GLOPA</name>
<evidence type="ECO:0000259" key="7">
    <source>
        <dbReference type="PROSITE" id="PS50809"/>
    </source>
</evidence>
<dbReference type="InterPro" id="IPR026607">
    <property type="entry name" value="DMRT"/>
</dbReference>
<dbReference type="Gene3D" id="4.10.1040.10">
    <property type="entry name" value="DM DNA-binding domain"/>
    <property type="match status" value="1"/>
</dbReference>